<dbReference type="Gene3D" id="3.40.640.10">
    <property type="entry name" value="Type I PLP-dependent aspartate aminotransferase-like (Major domain)"/>
    <property type="match status" value="1"/>
</dbReference>
<sequence>MKKQTQAIHVAYERRDAYDSLSVPVYNTLAYEFDNAQIMSDAFTDKIKAPDYSRVENPTVTNLERRVAALTGASHATAFNSGMAAISNTILALASQGKNIVTSKHLFGNTFSLLFGTLRRFGVKTHLVDLTDIEKVKEAIDDDTCCVFLEIITNPQLEVADLSALAEVAHAKNVPLVADTTIIPFTQFSAKNLGVDIEVVSSSKYVSGGATSLGGLVIDYGTEYNKDFAKRLYGEMLFNFGAYMTPQVAYMQTIGLETLDARYRVQSSNALELAKKLQTLSQIKRVNYVGLENNPFHELAVKQFGKTAGAMICIDLESKEACFNFINNLKLIHRATNLFDNRSLAIHPASTIFGGFPEKMRASMDVLDTTIRFSVGLEDVEDLFEDIKQALG</sequence>
<protein>
    <submittedName>
        <fullName evidence="5">PLP-dependent transferase</fullName>
    </submittedName>
</protein>
<keyword evidence="5" id="KW-0808">Transferase</keyword>
<keyword evidence="6" id="KW-1185">Reference proteome</keyword>
<evidence type="ECO:0000256" key="4">
    <source>
        <dbReference type="RuleBase" id="RU362118"/>
    </source>
</evidence>
<keyword evidence="2 3" id="KW-0663">Pyridoxal phosphate</keyword>
<dbReference type="InterPro" id="IPR015421">
    <property type="entry name" value="PyrdxlP-dep_Trfase_major"/>
</dbReference>
<name>A0A4Y8V9T2_9BACT</name>
<gene>
    <name evidence="5" type="ORF">EXN75_12430</name>
</gene>
<organism evidence="5 6">
    <name type="scientific">Segatella hominis</name>
    <dbReference type="NCBI Taxonomy" id="2518605"/>
    <lineage>
        <taxon>Bacteria</taxon>
        <taxon>Pseudomonadati</taxon>
        <taxon>Bacteroidota</taxon>
        <taxon>Bacteroidia</taxon>
        <taxon>Bacteroidales</taxon>
        <taxon>Prevotellaceae</taxon>
        <taxon>Segatella</taxon>
    </lineage>
</organism>
<dbReference type="FunFam" id="3.40.640.10:FF:000046">
    <property type="entry name" value="Cystathionine gamma-lyase"/>
    <property type="match status" value="1"/>
</dbReference>
<dbReference type="GO" id="GO:0019346">
    <property type="term" value="P:transsulfuration"/>
    <property type="evidence" value="ECO:0007669"/>
    <property type="project" value="InterPro"/>
</dbReference>
<reference evidence="5 6" key="1">
    <citation type="submission" date="2019-02" db="EMBL/GenBank/DDBJ databases">
        <title>Draft Genome Sequence of the Prevotella sp. BCRC 81118, Isolated from Human Feces.</title>
        <authorList>
            <person name="Huang C.-H."/>
        </authorList>
    </citation>
    <scope>NUCLEOTIDE SEQUENCE [LARGE SCALE GENOMIC DNA]</scope>
    <source>
        <strain evidence="5 6">BCRC 81118</strain>
    </source>
</reference>
<comment type="caution">
    <text evidence="5">The sequence shown here is derived from an EMBL/GenBank/DDBJ whole genome shotgun (WGS) entry which is preliminary data.</text>
</comment>
<dbReference type="InterPro" id="IPR015422">
    <property type="entry name" value="PyrdxlP-dep_Trfase_small"/>
</dbReference>
<dbReference type="GO" id="GO:0005737">
    <property type="term" value="C:cytoplasm"/>
    <property type="evidence" value="ECO:0007669"/>
    <property type="project" value="TreeGrafter"/>
</dbReference>
<dbReference type="GO" id="GO:0030170">
    <property type="term" value="F:pyridoxal phosphate binding"/>
    <property type="evidence" value="ECO:0007669"/>
    <property type="project" value="InterPro"/>
</dbReference>
<dbReference type="SUPFAM" id="SSF53383">
    <property type="entry name" value="PLP-dependent transferases"/>
    <property type="match status" value="1"/>
</dbReference>
<evidence type="ECO:0000256" key="1">
    <source>
        <dbReference type="ARBA" id="ARBA00001933"/>
    </source>
</evidence>
<evidence type="ECO:0000256" key="3">
    <source>
        <dbReference type="PIRSR" id="PIRSR001434-2"/>
    </source>
</evidence>
<dbReference type="InterPro" id="IPR015424">
    <property type="entry name" value="PyrdxlP-dep_Trfase"/>
</dbReference>
<dbReference type="Pfam" id="PF01053">
    <property type="entry name" value="Cys_Met_Meta_PP"/>
    <property type="match status" value="1"/>
</dbReference>
<evidence type="ECO:0000256" key="2">
    <source>
        <dbReference type="ARBA" id="ARBA00022898"/>
    </source>
</evidence>
<proteinExistence type="inferred from homology"/>
<dbReference type="PANTHER" id="PTHR11808">
    <property type="entry name" value="TRANS-SULFURATION ENZYME FAMILY MEMBER"/>
    <property type="match status" value="1"/>
</dbReference>
<comment type="similarity">
    <text evidence="4">Belongs to the trans-sulfuration enzymes family.</text>
</comment>
<comment type="cofactor">
    <cofactor evidence="1 4">
        <name>pyridoxal 5'-phosphate</name>
        <dbReference type="ChEBI" id="CHEBI:597326"/>
    </cofactor>
</comment>
<dbReference type="InterPro" id="IPR000277">
    <property type="entry name" value="Cys/Met-Metab_PyrdxlP-dep_enz"/>
</dbReference>
<evidence type="ECO:0000313" key="6">
    <source>
        <dbReference type="Proteomes" id="UP000297872"/>
    </source>
</evidence>
<dbReference type="EMBL" id="SGVY01000038">
    <property type="protein sequence ID" value="TFH77648.1"/>
    <property type="molecule type" value="Genomic_DNA"/>
</dbReference>
<dbReference type="RefSeq" id="WP_134844058.1">
    <property type="nucleotide sequence ID" value="NZ_JAXWEG010000018.1"/>
</dbReference>
<dbReference type="OrthoDB" id="9803729at2"/>
<evidence type="ECO:0000313" key="5">
    <source>
        <dbReference type="EMBL" id="TFH77648.1"/>
    </source>
</evidence>
<dbReference type="GO" id="GO:0016846">
    <property type="term" value="F:carbon-sulfur lyase activity"/>
    <property type="evidence" value="ECO:0007669"/>
    <property type="project" value="TreeGrafter"/>
</dbReference>
<dbReference type="GeneID" id="302996084"/>
<dbReference type="Proteomes" id="UP000297872">
    <property type="component" value="Unassembled WGS sequence"/>
</dbReference>
<feature type="modified residue" description="N6-(pyridoxal phosphate)lysine" evidence="3">
    <location>
        <position position="204"/>
    </location>
</feature>
<dbReference type="PIRSF" id="PIRSF001434">
    <property type="entry name" value="CGS"/>
    <property type="match status" value="1"/>
</dbReference>
<dbReference type="GO" id="GO:0016740">
    <property type="term" value="F:transferase activity"/>
    <property type="evidence" value="ECO:0007669"/>
    <property type="project" value="UniProtKB-KW"/>
</dbReference>
<dbReference type="AlphaFoldDB" id="A0A4Y8V9T2"/>
<dbReference type="PANTHER" id="PTHR11808:SF80">
    <property type="entry name" value="CYSTATHIONINE GAMMA-LYASE"/>
    <property type="match status" value="1"/>
</dbReference>
<accession>A0A4Y8V9T2</accession>
<dbReference type="Gene3D" id="3.90.1150.10">
    <property type="entry name" value="Aspartate Aminotransferase, domain 1"/>
    <property type="match status" value="1"/>
</dbReference>